<feature type="region of interest" description="Disordered" evidence="1">
    <location>
        <begin position="545"/>
        <end position="702"/>
    </location>
</feature>
<dbReference type="Proteomes" id="UP000011761">
    <property type="component" value="Unassembled WGS sequence"/>
</dbReference>
<dbReference type="EMBL" id="KB445561">
    <property type="protein sequence ID" value="EMC92976.1"/>
    <property type="molecule type" value="Genomic_DNA"/>
</dbReference>
<dbReference type="HOGENOM" id="CLU_018410_0_0_1"/>
<evidence type="ECO:0000313" key="3">
    <source>
        <dbReference type="Proteomes" id="UP000011761"/>
    </source>
</evidence>
<dbReference type="STRING" id="717646.M2M9B0"/>
<evidence type="ECO:0000313" key="2">
    <source>
        <dbReference type="EMBL" id="EMC92976.1"/>
    </source>
</evidence>
<evidence type="ECO:0008006" key="4">
    <source>
        <dbReference type="Google" id="ProtNLM"/>
    </source>
</evidence>
<reference evidence="2 3" key="1">
    <citation type="journal article" date="2012" name="PLoS Pathog.">
        <title>Diverse lifestyles and strategies of plant pathogenesis encoded in the genomes of eighteen Dothideomycetes fungi.</title>
        <authorList>
            <person name="Ohm R.A."/>
            <person name="Feau N."/>
            <person name="Henrissat B."/>
            <person name="Schoch C.L."/>
            <person name="Horwitz B.A."/>
            <person name="Barry K.W."/>
            <person name="Condon B.J."/>
            <person name="Copeland A.C."/>
            <person name="Dhillon B."/>
            <person name="Glaser F."/>
            <person name="Hesse C.N."/>
            <person name="Kosti I."/>
            <person name="LaButti K."/>
            <person name="Lindquist E.A."/>
            <person name="Lucas S."/>
            <person name="Salamov A.A."/>
            <person name="Bradshaw R.E."/>
            <person name="Ciuffetti L."/>
            <person name="Hamelin R.C."/>
            <person name="Kema G.H.J."/>
            <person name="Lawrence C."/>
            <person name="Scott J.A."/>
            <person name="Spatafora J.W."/>
            <person name="Turgeon B.G."/>
            <person name="de Wit P.J.G.M."/>
            <person name="Zhong S."/>
            <person name="Goodwin S.B."/>
            <person name="Grigoriev I.V."/>
        </authorList>
    </citation>
    <scope>NUCLEOTIDE SEQUENCE [LARGE SCALE GENOMIC DNA]</scope>
    <source>
        <strain evidence="2 3">UAMH 10762</strain>
    </source>
</reference>
<dbReference type="AlphaFoldDB" id="M2M9B0"/>
<dbReference type="RefSeq" id="XP_007679757.1">
    <property type="nucleotide sequence ID" value="XM_007681567.1"/>
</dbReference>
<feature type="region of interest" description="Disordered" evidence="1">
    <location>
        <begin position="1"/>
        <end position="71"/>
    </location>
</feature>
<dbReference type="OMA" id="KANCARF"/>
<sequence length="839" mass="92630">MAKLSSTQAGSQQTSSVPAQDVPSASAPARVTRSLRSNSREPSVPLAEPRDAATPKRRGRKAQNQTQDLTTVEEHVVDDEELQAQALAAQQMAAEAAAGDIEFDDMRRASQHSVFSGTTAKTRFSQEEIADLDADIMIDRLPELAKAAEQMANFLMPANPQERHVVWKEIRHEGSRFNKLYVKRLSSLHHYRTDFSSQDYVQPSIVLRALLDKESMDGVPAGSWRPDSIIYRVNLAQLLLTMLVFVRDSTEFTEEGYNAFAELDTQFATAIAGPVFDPEAVHFCFELQTQLVLARLHVFQHDPSFDPLHVINGTFYAQDAPEGAGHVNADGLHMFDISEDEQTAWTENLKRRADDLRAPFAGRLPIETALNQLRGKYPWEHFVNHVQRYYEHRNADLERQIAAAGGYEPIMTALEKEVQRHQGARTADNFRQSIGKPHSTPLPAFGKSAIAQLRDREQRLSGMGIAPPAASEPAVRAPTQTDTVLTAGMQSGAQAAPVAQMDPRLVDPGYPDVGANDGFVPPPNDDVVVGQPSAQERAVSALELSGFQKQQKQRQKAQKGKARFTDRQENAQRVVFDEASQPSQQVVGGEDSEFQTPGRASAAGPYHVGSAAKRPFERVDDDELPDFEPTQDEGFEVDQRGTAGADARRRQAPAATPRASLRGASSSNTVAYDIPASQAPSPTKRHRKNPGSAIPTRTPYAPDDDPIPHGSYQHARAVAKQQRILASQNKPPQVRKPWSNAEELALVSLIENYGGNGVSYAALKKLDQTNDNVLSARSAEDLRFKARNMKQTFILGGADLPENWDQVVLDRKAILKLEERGFSYTQEPTRTRHDMGEEI</sequence>
<dbReference type="eggNOG" id="ENOG502SP4F">
    <property type="taxonomic scope" value="Eukaryota"/>
</dbReference>
<feature type="compositionally biased region" description="Acidic residues" evidence="1">
    <location>
        <begin position="619"/>
        <end position="636"/>
    </location>
</feature>
<accession>M2M9B0</accession>
<organism evidence="2 3">
    <name type="scientific">Baudoinia panamericana (strain UAMH 10762)</name>
    <name type="common">Angels' share fungus</name>
    <name type="synonym">Baudoinia compniacensis (strain UAMH 10762)</name>
    <dbReference type="NCBI Taxonomy" id="717646"/>
    <lineage>
        <taxon>Eukaryota</taxon>
        <taxon>Fungi</taxon>
        <taxon>Dikarya</taxon>
        <taxon>Ascomycota</taxon>
        <taxon>Pezizomycotina</taxon>
        <taxon>Dothideomycetes</taxon>
        <taxon>Dothideomycetidae</taxon>
        <taxon>Mycosphaerellales</taxon>
        <taxon>Teratosphaeriaceae</taxon>
        <taxon>Baudoinia</taxon>
    </lineage>
</organism>
<dbReference type="KEGG" id="bcom:BAUCODRAFT_27281"/>
<gene>
    <name evidence="2" type="ORF">BAUCODRAFT_27281</name>
</gene>
<evidence type="ECO:0000256" key="1">
    <source>
        <dbReference type="SAM" id="MobiDB-lite"/>
    </source>
</evidence>
<dbReference type="GeneID" id="19110545"/>
<name>M2M9B0_BAUPA</name>
<proteinExistence type="predicted"/>
<keyword evidence="3" id="KW-1185">Reference proteome</keyword>
<feature type="compositionally biased region" description="Low complexity" evidence="1">
    <location>
        <begin position="1"/>
        <end position="16"/>
    </location>
</feature>
<dbReference type="OrthoDB" id="5398572at2759"/>
<feature type="region of interest" description="Disordered" evidence="1">
    <location>
        <begin position="515"/>
        <end position="534"/>
    </location>
</feature>
<feature type="compositionally biased region" description="Basic residues" evidence="1">
    <location>
        <begin position="551"/>
        <end position="562"/>
    </location>
</feature>
<protein>
    <recommendedName>
        <fullName evidence="4">Myb-like domain-containing protein</fullName>
    </recommendedName>
</protein>